<dbReference type="RefSeq" id="WP_189117844.1">
    <property type="nucleotide sequence ID" value="NZ_BMRK01000004.1"/>
</dbReference>
<keyword evidence="1" id="KW-0812">Transmembrane</keyword>
<dbReference type="Proteomes" id="UP001142292">
    <property type="component" value="Unassembled WGS sequence"/>
</dbReference>
<feature type="transmembrane region" description="Helical" evidence="1">
    <location>
        <begin position="36"/>
        <end position="57"/>
    </location>
</feature>
<organism evidence="2 3">
    <name type="scientific">Nocardioides luteus</name>
    <dbReference type="NCBI Taxonomy" id="1844"/>
    <lineage>
        <taxon>Bacteria</taxon>
        <taxon>Bacillati</taxon>
        <taxon>Actinomycetota</taxon>
        <taxon>Actinomycetes</taxon>
        <taxon>Propionibacteriales</taxon>
        <taxon>Nocardioidaceae</taxon>
        <taxon>Nocardioides</taxon>
    </lineage>
</organism>
<name>A0ABQ5SUF7_9ACTN</name>
<reference evidence="2" key="1">
    <citation type="journal article" date="2014" name="Int. J. Syst. Evol. Microbiol.">
        <title>Complete genome of a new Firmicutes species belonging to the dominant human colonic microbiota ('Ruminococcus bicirculans') reveals two chromosomes and a selective capacity to utilize plant glucans.</title>
        <authorList>
            <consortium name="NISC Comparative Sequencing Program"/>
            <person name="Wegmann U."/>
            <person name="Louis P."/>
            <person name="Goesmann A."/>
            <person name="Henrissat B."/>
            <person name="Duncan S.H."/>
            <person name="Flint H.J."/>
        </authorList>
    </citation>
    <scope>NUCLEOTIDE SEQUENCE</scope>
    <source>
        <strain evidence="2">VKM Ac-1246</strain>
    </source>
</reference>
<evidence type="ECO:0000313" key="3">
    <source>
        <dbReference type="Proteomes" id="UP001142292"/>
    </source>
</evidence>
<gene>
    <name evidence="2" type="ORF">GCM10017579_15020</name>
</gene>
<dbReference type="EMBL" id="BSEL01000004">
    <property type="protein sequence ID" value="GLJ67466.1"/>
    <property type="molecule type" value="Genomic_DNA"/>
</dbReference>
<reference evidence="2" key="2">
    <citation type="submission" date="2023-01" db="EMBL/GenBank/DDBJ databases">
        <authorList>
            <person name="Sun Q."/>
            <person name="Evtushenko L."/>
        </authorList>
    </citation>
    <scope>NUCLEOTIDE SEQUENCE</scope>
    <source>
        <strain evidence="2">VKM Ac-1246</strain>
    </source>
</reference>
<accession>A0ABQ5SUF7</accession>
<keyword evidence="1" id="KW-0472">Membrane</keyword>
<comment type="caution">
    <text evidence="2">The sequence shown here is derived from an EMBL/GenBank/DDBJ whole genome shotgun (WGS) entry which is preliminary data.</text>
</comment>
<keyword evidence="1" id="KW-1133">Transmembrane helix</keyword>
<evidence type="ECO:0000313" key="2">
    <source>
        <dbReference type="EMBL" id="GLJ67466.1"/>
    </source>
</evidence>
<evidence type="ECO:0000256" key="1">
    <source>
        <dbReference type="SAM" id="Phobius"/>
    </source>
</evidence>
<feature type="transmembrane region" description="Helical" evidence="1">
    <location>
        <begin position="12"/>
        <end position="30"/>
    </location>
</feature>
<protein>
    <submittedName>
        <fullName evidence="2">Uncharacterized protein</fullName>
    </submittedName>
</protein>
<proteinExistence type="predicted"/>
<sequence length="68" mass="7601">MATNTNVRTVHRWTSIIFTLTVVVCFVAVAMNPPGWVFYVPLPPLFLLLGTGLYLFASTYLGGRPRRS</sequence>
<keyword evidence="3" id="KW-1185">Reference proteome</keyword>